<protein>
    <submittedName>
        <fullName evidence="2">Uncharacterized protein</fullName>
    </submittedName>
</protein>
<organism evidence="2 3">
    <name type="scientific">Wallemia ichthyophaga</name>
    <dbReference type="NCBI Taxonomy" id="245174"/>
    <lineage>
        <taxon>Eukaryota</taxon>
        <taxon>Fungi</taxon>
        <taxon>Dikarya</taxon>
        <taxon>Basidiomycota</taxon>
        <taxon>Wallemiomycotina</taxon>
        <taxon>Wallemiomycetes</taxon>
        <taxon>Wallemiales</taxon>
        <taxon>Wallemiaceae</taxon>
        <taxon>Wallemia</taxon>
    </lineage>
</organism>
<reference evidence="2 3" key="1">
    <citation type="submission" date="2019-03" db="EMBL/GenBank/DDBJ databases">
        <title>Sequencing 23 genomes of Wallemia ichthyophaga.</title>
        <authorList>
            <person name="Gostincar C."/>
        </authorList>
    </citation>
    <scope>NUCLEOTIDE SEQUENCE [LARGE SCALE GENOMIC DNA]</scope>
    <source>
        <strain evidence="2 3">EXF-8621</strain>
    </source>
</reference>
<accession>A0A4T0HBY4</accession>
<comment type="caution">
    <text evidence="2">The sequence shown here is derived from an EMBL/GenBank/DDBJ whole genome shotgun (WGS) entry which is preliminary data.</text>
</comment>
<feature type="region of interest" description="Disordered" evidence="1">
    <location>
        <begin position="67"/>
        <end position="94"/>
    </location>
</feature>
<feature type="compositionally biased region" description="Low complexity" evidence="1">
    <location>
        <begin position="1"/>
        <end position="18"/>
    </location>
</feature>
<dbReference type="EMBL" id="SPOF01000026">
    <property type="protein sequence ID" value="TIB11112.1"/>
    <property type="molecule type" value="Genomic_DNA"/>
</dbReference>
<gene>
    <name evidence="2" type="ORF">E3P90_02610</name>
</gene>
<proteinExistence type="predicted"/>
<feature type="region of interest" description="Disordered" evidence="1">
    <location>
        <begin position="1"/>
        <end position="41"/>
    </location>
</feature>
<name>A0A4T0HBY4_WALIC</name>
<feature type="compositionally biased region" description="Low complexity" evidence="1">
    <location>
        <begin position="72"/>
        <end position="84"/>
    </location>
</feature>
<sequence>MSFSTISSNNSSSDSGLLSPPPSHRSDGEDSNNSNGSVGKYNMTLQSYSASLCGYHLAAVRKATNAVADAQSKSLSPSLSNLSPSKPPRSAKKDKAPIIAASLVMHKAQQDRYNEKF</sequence>
<dbReference type="AlphaFoldDB" id="A0A4T0HBY4"/>
<dbReference type="Proteomes" id="UP000306954">
    <property type="component" value="Unassembled WGS sequence"/>
</dbReference>
<evidence type="ECO:0000256" key="1">
    <source>
        <dbReference type="SAM" id="MobiDB-lite"/>
    </source>
</evidence>
<evidence type="ECO:0000313" key="2">
    <source>
        <dbReference type="EMBL" id="TIB11112.1"/>
    </source>
</evidence>
<evidence type="ECO:0000313" key="3">
    <source>
        <dbReference type="Proteomes" id="UP000306954"/>
    </source>
</evidence>